<proteinExistence type="predicted"/>
<dbReference type="EMBL" id="JANSHE010003815">
    <property type="protein sequence ID" value="KAJ2984424.1"/>
    <property type="molecule type" value="Genomic_DNA"/>
</dbReference>
<name>A0ACC1NZT6_9APHY</name>
<sequence>MHERFKEDCRHEGRRKLNVVRILADAFRDIQEHGIATGTDFAEGWMAPIYKEKGELSQIVNYRPITLLNTDYKLLTKVLALRLASVATDIIHPAQAGFMPGRRLRDQTQLAKVVIEWTEVAEVNGALVALDQEKAYDKIAHDYLWAILDKFGIPKQFSNIVKALYGQARTSVAINGVTSEPYVIYRGVRQGDPLSCLLFDLAIEPLSEMIRSSELEGINVPQVIEAIKAKLFADDTAVYLGEADSFETLQRILDLWCSAAKAKFNINKTEIIPLGTKQFRAEMIQQHRELGQWKDYPPNARMAAEGEQVRILGAFIGNGIDPSRAWDAKIAKVTEAMGGPGKV</sequence>
<evidence type="ECO:0000313" key="1">
    <source>
        <dbReference type="EMBL" id="KAJ2984424.1"/>
    </source>
</evidence>
<comment type="caution">
    <text evidence="1">The sequence shown here is derived from an EMBL/GenBank/DDBJ whole genome shotgun (WGS) entry which is preliminary data.</text>
</comment>
<protein>
    <submittedName>
        <fullName evidence="1">Uncharacterized protein</fullName>
    </submittedName>
</protein>
<accession>A0ACC1NZT6</accession>
<organism evidence="1 2">
    <name type="scientific">Trametes sanguinea</name>
    <dbReference type="NCBI Taxonomy" id="158606"/>
    <lineage>
        <taxon>Eukaryota</taxon>
        <taxon>Fungi</taxon>
        <taxon>Dikarya</taxon>
        <taxon>Basidiomycota</taxon>
        <taxon>Agaricomycotina</taxon>
        <taxon>Agaricomycetes</taxon>
        <taxon>Polyporales</taxon>
        <taxon>Polyporaceae</taxon>
        <taxon>Trametes</taxon>
    </lineage>
</organism>
<evidence type="ECO:0000313" key="2">
    <source>
        <dbReference type="Proteomes" id="UP001144978"/>
    </source>
</evidence>
<gene>
    <name evidence="1" type="ORF">NUW54_g10519</name>
</gene>
<keyword evidence="2" id="KW-1185">Reference proteome</keyword>
<reference evidence="1" key="1">
    <citation type="submission" date="2022-08" db="EMBL/GenBank/DDBJ databases">
        <title>Genome Sequence of Pycnoporus sanguineus.</title>
        <authorList>
            <person name="Buettner E."/>
        </authorList>
    </citation>
    <scope>NUCLEOTIDE SEQUENCE</scope>
    <source>
        <strain evidence="1">CG-C14</strain>
    </source>
</reference>
<dbReference type="Proteomes" id="UP001144978">
    <property type="component" value="Unassembled WGS sequence"/>
</dbReference>